<feature type="domain" description="Carrier" evidence="9">
    <location>
        <begin position="5658"/>
        <end position="5733"/>
    </location>
</feature>
<dbReference type="NCBIfam" id="TIGR01746">
    <property type="entry name" value="Thioester-redct"/>
    <property type="match status" value="1"/>
</dbReference>
<dbReference type="SMART" id="SM01294">
    <property type="entry name" value="PKS_PP_betabranch"/>
    <property type="match status" value="1"/>
</dbReference>
<dbReference type="InterPro" id="IPR023213">
    <property type="entry name" value="CAT-like_dom_sf"/>
</dbReference>
<dbReference type="CDD" id="cd19543">
    <property type="entry name" value="DCL_NRPS"/>
    <property type="match status" value="1"/>
</dbReference>
<dbReference type="Gene3D" id="3.30.559.10">
    <property type="entry name" value="Chloramphenicol acetyltransferase-like domain"/>
    <property type="match status" value="6"/>
</dbReference>
<dbReference type="FunFam" id="1.10.1200.10:FF:000005">
    <property type="entry name" value="Nonribosomal peptide synthetase 1"/>
    <property type="match status" value="3"/>
</dbReference>
<dbReference type="Pfam" id="PF00501">
    <property type="entry name" value="AMP-binding"/>
    <property type="match status" value="4"/>
</dbReference>
<evidence type="ECO:0000313" key="11">
    <source>
        <dbReference type="Proteomes" id="UP000465360"/>
    </source>
</evidence>
<dbReference type="FunFam" id="1.10.1200.10:FF:000016">
    <property type="entry name" value="Non-ribosomal peptide synthase"/>
    <property type="match status" value="1"/>
</dbReference>
<dbReference type="GO" id="GO:0016874">
    <property type="term" value="F:ligase activity"/>
    <property type="evidence" value="ECO:0007669"/>
    <property type="project" value="UniProtKB-KW"/>
</dbReference>
<dbReference type="GO" id="GO:0016740">
    <property type="term" value="F:transferase activity"/>
    <property type="evidence" value="ECO:0007669"/>
    <property type="project" value="UniProtKB-KW"/>
</dbReference>
<dbReference type="Pfam" id="PF08242">
    <property type="entry name" value="Methyltransf_12"/>
    <property type="match status" value="1"/>
</dbReference>
<dbReference type="SUPFAM" id="SSF53335">
    <property type="entry name" value="S-adenosyl-L-methionine-dependent methyltransferases"/>
    <property type="match status" value="1"/>
</dbReference>
<dbReference type="Gene3D" id="3.30.300.30">
    <property type="match status" value="6"/>
</dbReference>
<keyword evidence="6" id="KW-0808">Transferase</keyword>
<dbReference type="GO" id="GO:0017000">
    <property type="term" value="P:antibiotic biosynthetic process"/>
    <property type="evidence" value="ECO:0007669"/>
    <property type="project" value="UniProtKB-KW"/>
</dbReference>
<dbReference type="FunFam" id="3.40.50.980:FF:000001">
    <property type="entry name" value="Non-ribosomal peptide synthetase"/>
    <property type="match status" value="4"/>
</dbReference>
<dbReference type="Gene3D" id="3.40.50.720">
    <property type="entry name" value="NAD(P)-binding Rossmann-like Domain"/>
    <property type="match status" value="1"/>
</dbReference>
<dbReference type="GO" id="GO:0009403">
    <property type="term" value="P:toxin biosynthetic process"/>
    <property type="evidence" value="ECO:0007669"/>
    <property type="project" value="UniProtKB-ARBA"/>
</dbReference>
<dbReference type="PANTHER" id="PTHR45527">
    <property type="entry name" value="NONRIBOSOMAL PEPTIDE SYNTHETASE"/>
    <property type="match status" value="1"/>
</dbReference>
<keyword evidence="8" id="KW-0045">Antibiotic biosynthesis</keyword>
<dbReference type="PROSITE" id="PS00455">
    <property type="entry name" value="AMP_BINDING"/>
    <property type="match status" value="4"/>
</dbReference>
<evidence type="ECO:0000256" key="2">
    <source>
        <dbReference type="ARBA" id="ARBA00006432"/>
    </source>
</evidence>
<feature type="domain" description="Carrier" evidence="9">
    <location>
        <begin position="118"/>
        <end position="193"/>
    </location>
</feature>
<dbReference type="EMBL" id="BLKZ01000001">
    <property type="protein sequence ID" value="GFG90547.1"/>
    <property type="molecule type" value="Genomic_DNA"/>
</dbReference>
<dbReference type="InterPro" id="IPR013120">
    <property type="entry name" value="FAR_NAD-bd"/>
</dbReference>
<dbReference type="Gene3D" id="3.30.559.30">
    <property type="entry name" value="Nonribosomal peptide synthetase, condensation domain"/>
    <property type="match status" value="6"/>
</dbReference>
<dbReference type="Gene3D" id="3.40.50.12780">
    <property type="entry name" value="N-terminal domain of ligase-like"/>
    <property type="match status" value="4"/>
</dbReference>
<dbReference type="InterPro" id="IPR013217">
    <property type="entry name" value="Methyltransf_12"/>
</dbReference>
<dbReference type="InterPro" id="IPR036291">
    <property type="entry name" value="NAD(P)-bd_dom_sf"/>
</dbReference>
<keyword evidence="7" id="KW-0677">Repeat</keyword>
<comment type="similarity">
    <text evidence="2">Belongs to the ATP-dependent AMP-binding enzyme family.</text>
</comment>
<evidence type="ECO:0000256" key="4">
    <source>
        <dbReference type="ARBA" id="ARBA00022553"/>
    </source>
</evidence>
<dbReference type="PROSITE" id="PS50075">
    <property type="entry name" value="CARRIER"/>
    <property type="match status" value="5"/>
</dbReference>
<dbReference type="Gene3D" id="1.10.1200.10">
    <property type="entry name" value="ACP-like"/>
    <property type="match status" value="5"/>
</dbReference>
<comment type="caution">
    <text evidence="10">The sequence shown here is derived from an EMBL/GenBank/DDBJ whole genome shotgun (WGS) entry which is preliminary data.</text>
</comment>
<dbReference type="CDD" id="cd02440">
    <property type="entry name" value="AdoMet_MTases"/>
    <property type="match status" value="1"/>
</dbReference>
<feature type="domain" description="Carrier" evidence="9">
    <location>
        <begin position="1169"/>
        <end position="1244"/>
    </location>
</feature>
<reference evidence="10 11" key="1">
    <citation type="journal article" date="2019" name="Emerg. Microbes Infect.">
        <title>Comprehensive subspecies identification of 175 nontuberculous mycobacteria species based on 7547 genomic profiles.</title>
        <authorList>
            <person name="Matsumoto Y."/>
            <person name="Kinjo T."/>
            <person name="Motooka D."/>
            <person name="Nabeya D."/>
            <person name="Jung N."/>
            <person name="Uechi K."/>
            <person name="Horii T."/>
            <person name="Iida T."/>
            <person name="Fujita J."/>
            <person name="Nakamura S."/>
        </authorList>
    </citation>
    <scope>NUCLEOTIDE SEQUENCE [LARGE SCALE GENOMIC DNA]</scope>
    <source>
        <strain evidence="10 11">JCM 30725</strain>
    </source>
</reference>
<dbReference type="SUPFAM" id="SSF52777">
    <property type="entry name" value="CoA-dependent acyltransferases"/>
    <property type="match status" value="12"/>
</dbReference>
<evidence type="ECO:0000256" key="7">
    <source>
        <dbReference type="ARBA" id="ARBA00022737"/>
    </source>
</evidence>
<dbReference type="GO" id="GO:0008610">
    <property type="term" value="P:lipid biosynthetic process"/>
    <property type="evidence" value="ECO:0007669"/>
    <property type="project" value="UniProtKB-ARBA"/>
</dbReference>
<dbReference type="SUPFAM" id="SSF47336">
    <property type="entry name" value="ACP-like"/>
    <property type="match status" value="5"/>
</dbReference>
<dbReference type="NCBIfam" id="NF003417">
    <property type="entry name" value="PRK04813.1"/>
    <property type="match status" value="6"/>
</dbReference>
<dbReference type="SMART" id="SM00823">
    <property type="entry name" value="PKS_PP"/>
    <property type="match status" value="5"/>
</dbReference>
<evidence type="ECO:0000256" key="5">
    <source>
        <dbReference type="ARBA" id="ARBA00022598"/>
    </source>
</evidence>
<gene>
    <name evidence="10" type="ORF">MBOU_25890</name>
</gene>
<feature type="domain" description="Carrier" evidence="9">
    <location>
        <begin position="2224"/>
        <end position="2298"/>
    </location>
</feature>
<organism evidence="10 11">
    <name type="scientific">Mycobacterium bourgelatii</name>
    <dbReference type="NCBI Taxonomy" id="1273442"/>
    <lineage>
        <taxon>Bacteria</taxon>
        <taxon>Bacillati</taxon>
        <taxon>Actinomycetota</taxon>
        <taxon>Actinomycetes</taxon>
        <taxon>Mycobacteriales</taxon>
        <taxon>Mycobacteriaceae</taxon>
        <taxon>Mycobacterium</taxon>
    </lineage>
</organism>
<dbReference type="Pfam" id="PF07993">
    <property type="entry name" value="NAD_binding_4"/>
    <property type="match status" value="1"/>
</dbReference>
<dbReference type="InterPro" id="IPR010080">
    <property type="entry name" value="Thioester_reductase-like_dom"/>
</dbReference>
<dbReference type="GO" id="GO:0072330">
    <property type="term" value="P:monocarboxylic acid biosynthetic process"/>
    <property type="evidence" value="ECO:0007669"/>
    <property type="project" value="UniProtKB-ARBA"/>
</dbReference>
<evidence type="ECO:0000313" key="10">
    <source>
        <dbReference type="EMBL" id="GFG90547.1"/>
    </source>
</evidence>
<dbReference type="Proteomes" id="UP000465360">
    <property type="component" value="Unassembled WGS sequence"/>
</dbReference>
<dbReference type="InterPro" id="IPR036736">
    <property type="entry name" value="ACP-like_sf"/>
</dbReference>
<dbReference type="InterPro" id="IPR009081">
    <property type="entry name" value="PP-bd_ACP"/>
</dbReference>
<comment type="cofactor">
    <cofactor evidence="1">
        <name>pantetheine 4'-phosphate</name>
        <dbReference type="ChEBI" id="CHEBI:47942"/>
    </cofactor>
</comment>
<dbReference type="CDD" id="cd19540">
    <property type="entry name" value="LCL_NRPS-like"/>
    <property type="match status" value="2"/>
</dbReference>
<evidence type="ECO:0000259" key="9">
    <source>
        <dbReference type="PROSITE" id="PS50075"/>
    </source>
</evidence>
<dbReference type="InterPro" id="IPR025110">
    <property type="entry name" value="AMP-bd_C"/>
</dbReference>
<dbReference type="CDD" id="cd05235">
    <property type="entry name" value="SDR_e1"/>
    <property type="match status" value="1"/>
</dbReference>
<name>A0A7I9YPK0_MYCBU</name>
<dbReference type="GO" id="GO:0043041">
    <property type="term" value="P:amino acid activation for nonribosomal peptide biosynthetic process"/>
    <property type="evidence" value="ECO:0007669"/>
    <property type="project" value="TreeGrafter"/>
</dbReference>
<dbReference type="Pfam" id="PF00550">
    <property type="entry name" value="PP-binding"/>
    <property type="match status" value="5"/>
</dbReference>
<dbReference type="PANTHER" id="PTHR45527:SF1">
    <property type="entry name" value="FATTY ACID SYNTHASE"/>
    <property type="match status" value="1"/>
</dbReference>
<keyword evidence="5" id="KW-0436">Ligase</keyword>
<dbReference type="UniPathway" id="UPA00011"/>
<dbReference type="NCBIfam" id="TIGR01733">
    <property type="entry name" value="AA-adenyl-dom"/>
    <property type="match status" value="4"/>
</dbReference>
<dbReference type="InterPro" id="IPR045851">
    <property type="entry name" value="AMP-bd_C_sf"/>
</dbReference>
<sequence length="6182" mass="663150">MKPYERLRRVGPTDHRVEIRGQQIELDRVQGALAELDCVDQAVVIAREDRPGDQRLVGYVTESIAGAVDPAAARAVLAERLPSYMVPVAVLVLDALPVTASGELDIPALPRPQYPDAPRNHALEQALVAIFAEVLGVEGVEPEESFFDLGGDSLAAMRVVVAINSTLDANLPLGAVFNSPTIAQLAARLGGDSGGSKPLVAGERPAVIPLSFAQSRLWFISQLQGPSPVYNRAVALRLTGRLIPEALATAMADVVGRHESLRTVFVAVDGIPRQVVRPAAGADFGWAVVDAGGWSPDRLTEAIERAAHYSFDLATEIPIRAQVFSLTEDDHVLVVVVHHIAGDGWSIGALAADISSAYAARWAGHAPDWAELPVQYADYTLWQRDSLGDPADENSASAAQVRFWHEVLAGMPQRLELPTDRPYPPVADHRGASVAVQWPAELQQRVREVAREYNATSFMVVQAALAVLLSQLSTSSDVAVGFPIAGRGDPALDRLVGFFVNTLILRVQVVGNPTFAELLAQVRQRSLAAYEHQDVPFEALVERLNPPRSMTHHPLIQVSLSWQNATPLDLTVADLQVHPMPVDTHTARMDLAFFLGERFGDTGEPAGIGGAVEFRTDVYDAATIEALVARLQRVLTALTAQPMARLSSLDLLDAAERARLADWGNRAVLSQSPPTGVSIPAALAAQVAHAGDAVALSCGGSAWTYRELDEASNRLARLLVERGVSTGSCVALLAERSPHAIVAILAVLKAGAAYLPLDPRMPVERLTFIVDDAAPVAAIASAGTDFEWLKLPIIDAEAPHIETFPATALPMPAADDVAYIIYTSGTTGVPKGVAISHRNLTQLILSVDGADAGLPDASKQVWSHWHSYAFDFSVWEVWAALLRGGRLVVIPEEVVASPAEFGDLVVEQHINVLTQTPSAVGYLPPDRLDSVALVMGGEACPAAVVDRWASGRVMINAYGPTETTIYVAVSAPLQPGTGAPPVGSPVPGAALFVLDEWLRPVPAGVVGELYVAGWGVGLGYWRRAGLTASRFVACPFGGTGQRMYRTGDLVFWGADGQLRYVERADEQVKIRGYRIELGDVQAALAEVDGVDQAIVIAREDTPGDKRLVGYVTGAVDPVQARGVLADRLPSYMVPAAVVRVEALPLTVNGKLDTSALPEPKYQSTEQYRPPATLTEEILAGIYAQVLGLERAGVDDSFFDLGGDSLSAMRAIAAINKALDTQLVVRTLFDAPTIAELAHRLSAGGGLEPLTAAERPVAIPLSYAQSRLWFLDQLQDRSAVYNMAAALRLRGPLNAEALQAALTDVVARHETLRTVFAAPDGIPHQVVLAADQADVTWGVVDATGWREERLADAIGAEARRTFDLATEIPLRALLFQISEEEHVLVATAHHIAADGWSMAPLVRDLGLAYGARCAGHAPGWADLPVQYVDYTLWQRKNLGALSDPESPLATQMAYWERELADLPQRVELPTDRPYPPAADYCGASVTVDWPPHVQQRIRRLAGENGATSFMVVQAALSLLVSRLSASPDVALGFSIAGRGDPALDDLVGFFVNTLVLRVDLAGNPSFTELLAQVRERSLAAYEHQDVPFEMLVERLNPPRSLTHHPLIQVLLAWQNNASPELNLGELQVSALPVDTRTARMDLRFSLGERWTGTGEPAGIGGTVEFRTDVFDAVTIHGFVERLGRVLDAVTANPSLAMSSVDLLDAAEHARLNGWGNSSVLRQPIPPALSIPAALAAQVARTPDAVALTCGELSMTYREFDQASNRLAHLLSSSGVGPGAYVALLFPRSAEAVVAIAAVLKTGAAYLPIDPALPPARIGFMVADAEPVAAITTAAFADRLDGHGLRVIDVHDPSIEAQPCTPLAPEPSARDIAYLIYTSGTTGVPKGVAITHHNVTQLFRVSSFFESHTDTAEFAATQWHSLSFDVSAWEIWGTLLSGGRLVVVPEEVATSPADFHALVAAEHIDVLSQTPSAVGVLAPEGLESAALVVAGEACPSALVDHWATGRVMINAYGPTETTIYACMSAPLTAGSGVPPIGTPVSGAALFVLDHWLQPVPPGVVGELYVAGRGVGVGYWRRAGLTASRFVACPFGGAESLGQRMYRTGDLVYWGADGQLRYVGRADEQVKIRGYRIELGEVQAGLAALDGVHQAVVVVREDRPGHKRLVGYVTCEADPAALRSGLADRLPPYMVPNAIVVLDAMPLTVNGKLDTAALPPPEYQDAEQYCPPTDAVEEVLAGIYAQVLGLDRVGVEESFFDLGGDSILAMQVVARARAAGLLCRPRDLFTEQSVAGVARVAGVVGDTSAAVDEGVGEVPATPIMRWLQTTGGPVEQFNQTMSLQAPAGVTEADVVVLLQALLDRHAMLRLRVSSDWSLTAQPPGSVDAAECLQSVDTWSDEVLLDIRSRLNPATGAMLRALWICDANQLVLCIHHLAVDGVSWRILLEDINVGWAQQRNHHPVLLPVAGTSFRRWASLLNEYARSAAVIDTAEAWRTVLAVPAALPAVDPGVDTFATAGHFVATLDSENTRLLLGDVPAAYHAGVQDILLIAFALAWGEFLGTRGQPIGIDVEAHGRNEEVHSGVDLTHTVGWFTAKYPVALAAGEVNWPQVMAGDAALGSAVKGMKEQLRALPAGLTYGVLRYLNADVELSGSEPPIGFNYLGRLGGAATTDTDGWRISHRPGTRGSAGLAMPLMHTVELNAATVETAAGPQLHAEWTWATSQFDTTQVERLNRLWFDALAGICAQVRRGGGGLTPSDIAPTRLTQHQIDELQRQYSIADVLPLTPMQRGLLFHASTALAGDDVYAVQLDLAVTGALDPDRLRDAVHMVVCRHPNLAARFCGQFDEPVQIIPADPQTGWRYVELDSDADVEEQMRRVCAAERAAVCDLAHPPAFRVALIRTAPDQYRVVLTNHHIVVDGWSLPIVLREIFASYHGRRLPAPASYRRFVSWLAERDLDAANAAWRRVLAGFESPTLVGPQDRLGVGRRSVNSFVLPGEQTEALRALARARRTTVNIVLQGAYAQLLMLLTGQHDIAFGVPVSGRPTDLVDAESMVGLLVNTVPVRVNGAAATTVAELIDQLHSLHHDTLEHQHLALSEIHRIAGHERLFDTLFVYQNYPIDLGSLPGSLQGTSAGPHEMAVKETTSHDYNHYPLTIQALPRAELAFRVEYDADVFDAAGIQALIERFQRVLAAMTDNPDRRLSAVDVLAAEEHSRLAEWGNRGTLNRSPSPGVSIPVLWAGQVARTPEAVALSYEGRSMTYRELDEASDRLAFVLAGHGVGPGQSVALLLSRSPRAIVAILAALKTGAAYLPIDPSLPAARVGFMLADAAPVAAITTSDQAVRFEDHDLLVIDVDAPGIHGQRRLKLSTPAPDDIAYFIYTSGTTGNPKGVAVSHHNVVELLQTLQGQLRPGEVWSQWHSLAFDVSVCEIWGALLSGGRLVIVPESVARSPHDFHALLVTERVSVLSQTPSAFYALQTVYDGRALAPELADQLELEAVLFAGEALEPNRLRTWLRHHPRSPRLINLYGTTETTVHASFREIAAGDLANNANSAIKANNASPIGVPLTHLAFFVLDAWLRPVPAGVVGELYIAGHAVGLGYWRRAGLTASRFVACPFAGPDRPGMRMYRTGDLVSWDGDGQLRYVGRADEQVKLRGYRIELGEIENALAACPEVNQAVVRMRPTPAGGAQLVGYLTLQRTTDTNRDTVRDAEIVDQWQDLYDDLYDAQTEAPEFGLDFRGWNSSYTDAPIPLEEMLEWRSATVARIKALRPRRVLEIGVGSGLLLSQLAPECDRYVATDMSAVAVGNLVRSLEQSRFAWRDRVQLLARPAHVTDGLPENGFDTVILNSVVQYFPNEGYLADLIDRVMQLLVPGGALFIGDVRNYALQGAFQTAITLAHTSDPGNPASTAEIRQRVRRGIINESELLLAPDFFTTWAAGCGSVAGLDIQVKRGVADNELNRYRYDVVVHKAPAAVCSLADTPTRTWTQCGQLDGLHARLATERPVAVRITGIPRAGLITDVRIEDTIAAGLPLTDPPAEDAIDAVTPEQLHRLGESAGYHVAVTWGAERGTLDAVFTSNAGPMTDVYVAPAGGHRSGCHANDPHANTKLVSVRDQLSARLPEYMVPTQLVVLDAFPLTTSGKLDVRALPEPDYQAPDRYRAPDNAVEQILADVYAQVLGLERVGVDDSFFELGGDSILSMQVVARARAAGVVCKPRDIFAEQTVARLALVATAVDGLGVPDNEGVGTVPATPIMRWLQEVEGPIEQFSQTVVVRAPAGATEADVVVLLQALLDGHAMLRLRVDEGWSFEGSSPEGWSLSVPPPGSADARDCLQTVDVLSDEVLVAARSRLNPAAGAMVSAVWAPPNGQLALFIHHLAVDGVSWRILLEDLNIAWAQLRGGQPVMLPAPGTSFQRWASLLGEYANSAAVVGHADTWRGIAAAAAGLPAVQPSLDTFVTAGHQTELLDADTTSMLLTAVPTAFHVGVQDILLIAFGLALAEFLGTADQPIGIDVEGHGRHEELAADLDLSRTVGWFTTKYPVALGVGGPSWAQVLSGDAALGAAVKSAKEQLRAVPDALSYGALRYLNSDVDLAGPDPSIGFNYLGRLGAYAHGDAAQWRVCPDGAAMAGAATAIAMPLMHTVEVNAATVDSDAGPRLRANWTYATSKIDATQINRLNRLWFDALLGICAHVRRGGGGLTPSDIAPARLSQYQIDELQRQHEIADVLPLTPMQQGLLFHSGTAQRSADEGEPYTVQLDIAVRGAVDPDRLHEAVQAVVRRHPHLLARFSAQFGEPVQIITADPVAPWRYEELDAGDGEDRIQRLCADERAAVCNLGAGQAFRVMLLRTAAHSYRFVLTNHHIVLDGWSMPILLREIFAGYHQHRLPAAAPYRRFVSWVAARDLDAATAAWRDVLAGFDTPTLVGPSDRLGLGPRAVVQVRVPGATTRALNELARKRQTTVSTVLQAAWAQLLMGLTGQHDIAFGVPVSGRPAELAGADSMVGLFINTVPVRVHATATTSTAELLGQLHDLHQRTVEHQHLALRDIHRITGQQWLFDTLCVYENYPVDPGALSGDDGLVVAEVTTREHTHYPLVLAASPAAGPELSLRLDYRSDVFDAATIEALARRLQRTLAAMTDQPGLALSALEPLDVAERAQLDEWANRAGLLHALPAAMSIPEAFAAQVARTPQAAALTCMGSSLTYRELDEASNRLARLLSDHGAGPGRIVALLFSRSTQAVVAIAAVLKTGAAYLPIDPALPAARIDQMLTDAAPIAAITTAGLAERFDGHDLPVIDVDDPRQHGYPSTGLPAPAADEIAYVIYTSGTTGLPKGVAVTHQNVTRLAESLDASLPRGGAWAQCHSYAFDVSVWEIWGALLRGGRLVVVPEPVMESPSDFHALLAAEQVTVLDLSPSAAGVLSPEGLQSLTLVLGGETCPPDVADRWATDGRVVINAYGPTEITVDAARSAPLQPSPMGPGAASVVPIGSPVPGAALFVLDGWLRPVPAGVVGELYAAGHGVGLGYWRRGDLTAARFVACPFGPPGMRMYRTGDLVCWGADGQLRYVGRADDQVQIRGFRVELGEIRTMLTALDGVDQAAVIAREDRPGVKRLVAYVTGTADPAAVRSAIAERLPSYMVPTAVVPLEALPLNVNGKLDTRSLPAPEYRDADAYRAPTSATEGILAGIYSQVLGLQRVGTDDSFFDLGGDSISAMRAITAINTALDAELTVRTLLAAPSVRALSRQLSVATPGGDPRFVSVHGSAAREARADDLTLDRFLDASTLAQAAQLPGPSAQVRTVLLTGATGFVGRYLALEWLKQMELVDGTLICLVRAESDEEARRRLHDTFATDPEMLWLFQDLATDHLEVLAGDKGEVNLGLDQATWQRLADTVDVIVDSAAVVNAVLSYSELFGPNVVGTAELIRIALTTKLKPYTYVSTADVGNQIEPSLFTEDADIRIVSPARAIDGSLANGYANSKWAGEVLLREAHDLCALPVAVFRCDMILADDTFTGQLNISDTVTRMVLSLMTTGIAPDSFYELDADGQRQRAHFDGLPVGFVAEAIVTLGAQVASSTPGFHTYHVMNPHDDGIGLDEYVDWLIDAGCPIQRVGGFHEWLPRFEAALRALPERQRRHSVLQMLLLRSSGRVQPLKPTRGSYAPTDRFRRAVQDAKIGPDRDIPHVSAPIIVKYVTDLRRLGLL</sequence>
<evidence type="ECO:0000256" key="3">
    <source>
        <dbReference type="ARBA" id="ARBA00022450"/>
    </source>
</evidence>
<keyword evidence="3" id="KW-0596">Phosphopantetheine</keyword>
<dbReference type="InterPro" id="IPR029063">
    <property type="entry name" value="SAM-dependent_MTases_sf"/>
</dbReference>
<dbReference type="GO" id="GO:0005737">
    <property type="term" value="C:cytoplasm"/>
    <property type="evidence" value="ECO:0007669"/>
    <property type="project" value="TreeGrafter"/>
</dbReference>
<evidence type="ECO:0000256" key="8">
    <source>
        <dbReference type="ARBA" id="ARBA00023194"/>
    </source>
</evidence>
<evidence type="ECO:0000256" key="1">
    <source>
        <dbReference type="ARBA" id="ARBA00001957"/>
    </source>
</evidence>
<dbReference type="InterPro" id="IPR042099">
    <property type="entry name" value="ANL_N_sf"/>
</dbReference>
<keyword evidence="11" id="KW-1185">Reference proteome</keyword>
<evidence type="ECO:0000256" key="6">
    <source>
        <dbReference type="ARBA" id="ARBA00022679"/>
    </source>
</evidence>
<proteinExistence type="inferred from homology"/>
<dbReference type="InterPro" id="IPR006162">
    <property type="entry name" value="Ppantetheine_attach_site"/>
</dbReference>
<protein>
    <recommendedName>
        <fullName evidence="9">Carrier domain-containing protein</fullName>
    </recommendedName>
</protein>
<dbReference type="Pfam" id="PF13193">
    <property type="entry name" value="AMP-binding_C"/>
    <property type="match status" value="4"/>
</dbReference>
<dbReference type="GO" id="GO:0031177">
    <property type="term" value="F:phosphopantetheine binding"/>
    <property type="evidence" value="ECO:0007669"/>
    <property type="project" value="InterPro"/>
</dbReference>
<dbReference type="FunFam" id="3.30.559.10:FF:000012">
    <property type="entry name" value="Non-ribosomal peptide synthetase"/>
    <property type="match status" value="1"/>
</dbReference>
<dbReference type="FunFam" id="3.30.300.30:FF:000010">
    <property type="entry name" value="Enterobactin synthetase component F"/>
    <property type="match status" value="3"/>
</dbReference>
<dbReference type="FunFam" id="3.30.559.30:FF:000001">
    <property type="entry name" value="Non-ribosomal peptide synthetase"/>
    <property type="match status" value="1"/>
</dbReference>
<dbReference type="InterPro" id="IPR010060">
    <property type="entry name" value="NRPS_synth"/>
</dbReference>
<feature type="domain" description="Carrier" evidence="9">
    <location>
        <begin position="4152"/>
        <end position="4226"/>
    </location>
</feature>
<dbReference type="NCBIfam" id="TIGR01720">
    <property type="entry name" value="NRPS-para261"/>
    <property type="match status" value="2"/>
</dbReference>
<dbReference type="FunFam" id="3.40.50.12780:FF:000012">
    <property type="entry name" value="Non-ribosomal peptide synthetase"/>
    <property type="match status" value="4"/>
</dbReference>
<keyword evidence="4" id="KW-0597">Phosphoprotein</keyword>
<dbReference type="InterPro" id="IPR000873">
    <property type="entry name" value="AMP-dep_synth/lig_dom"/>
</dbReference>
<accession>A0A7I9YPK0</accession>
<dbReference type="InterPro" id="IPR020806">
    <property type="entry name" value="PKS_PP-bd"/>
</dbReference>
<dbReference type="InterPro" id="IPR001242">
    <property type="entry name" value="Condensation_dom"/>
</dbReference>
<dbReference type="InterPro" id="IPR010071">
    <property type="entry name" value="AA_adenyl_dom"/>
</dbReference>
<dbReference type="PROSITE" id="PS00012">
    <property type="entry name" value="PHOSPHOPANTETHEINE"/>
    <property type="match status" value="5"/>
</dbReference>
<dbReference type="InterPro" id="IPR020845">
    <property type="entry name" value="AMP-binding_CS"/>
</dbReference>
<dbReference type="Gene3D" id="3.40.50.150">
    <property type="entry name" value="Vaccinia Virus protein VP39"/>
    <property type="match status" value="1"/>
</dbReference>
<dbReference type="SUPFAM" id="SSF56801">
    <property type="entry name" value="Acetyl-CoA synthetase-like"/>
    <property type="match status" value="5"/>
</dbReference>
<dbReference type="Pfam" id="PF00668">
    <property type="entry name" value="Condensation"/>
    <property type="match status" value="6"/>
</dbReference>
<dbReference type="SUPFAM" id="SSF51735">
    <property type="entry name" value="NAD(P)-binding Rossmann-fold domains"/>
    <property type="match status" value="1"/>
</dbReference>